<accession>A0A0U0ZSI6</accession>
<evidence type="ECO:0000313" key="2">
    <source>
        <dbReference type="EMBL" id="CPV65909.1"/>
    </source>
</evidence>
<evidence type="ECO:0000313" key="3">
    <source>
        <dbReference type="Proteomes" id="UP000045782"/>
    </source>
</evidence>
<keyword evidence="1" id="KW-0732">Signal</keyword>
<proteinExistence type="predicted"/>
<gene>
    <name evidence="2" type="ORF">ERS075579_03901</name>
</gene>
<protein>
    <recommendedName>
        <fullName evidence="4">Intersectin-EH binding protein Ibp1</fullName>
    </recommendedName>
</protein>
<organism evidence="2 3">
    <name type="scientific">Mycobacteroides abscessus</name>
    <dbReference type="NCBI Taxonomy" id="36809"/>
    <lineage>
        <taxon>Bacteria</taxon>
        <taxon>Bacillati</taxon>
        <taxon>Actinomycetota</taxon>
        <taxon>Actinomycetes</taxon>
        <taxon>Mycobacteriales</taxon>
        <taxon>Mycobacteriaceae</taxon>
        <taxon>Mycobacteroides</taxon>
    </lineage>
</organism>
<feature type="signal peptide" evidence="1">
    <location>
        <begin position="1"/>
        <end position="27"/>
    </location>
</feature>
<name>A0A0U0ZSI6_9MYCO</name>
<evidence type="ECO:0000256" key="1">
    <source>
        <dbReference type="SAM" id="SignalP"/>
    </source>
</evidence>
<dbReference type="RefSeq" id="WP_016895865.1">
    <property type="nucleotide sequence ID" value="NZ_CP029074.1"/>
</dbReference>
<evidence type="ECO:0008006" key="4">
    <source>
        <dbReference type="Google" id="ProtNLM"/>
    </source>
</evidence>
<dbReference type="AlphaFoldDB" id="A0A0U0ZSI6"/>
<sequence>MTKIAMLAAAAAFSVAGALGVSPAATAAADPPPPPVCYANRPSVNAIEQTPCVAPGSVQYSQGIHQPTYGGANPLVPYGTNPLVPYGTNQNNAG</sequence>
<dbReference type="EMBL" id="CSWP01000009">
    <property type="protein sequence ID" value="CPV65909.1"/>
    <property type="molecule type" value="Genomic_DNA"/>
</dbReference>
<feature type="chain" id="PRO_5043133743" description="Intersectin-EH binding protein Ibp1" evidence="1">
    <location>
        <begin position="28"/>
        <end position="94"/>
    </location>
</feature>
<dbReference type="Proteomes" id="UP000045782">
    <property type="component" value="Unassembled WGS sequence"/>
</dbReference>
<reference evidence="2 3" key="1">
    <citation type="submission" date="2015-03" db="EMBL/GenBank/DDBJ databases">
        <authorList>
            <person name="Murphy D."/>
        </authorList>
    </citation>
    <scope>NUCLEOTIDE SEQUENCE [LARGE SCALE GENOMIC DNA]</scope>
    <source>
        <strain evidence="2 3">PAP088</strain>
    </source>
</reference>